<gene>
    <name evidence="1" type="ORF">EVA_08552</name>
</gene>
<proteinExistence type="predicted"/>
<evidence type="ECO:0000313" key="1">
    <source>
        <dbReference type="EMBL" id="EJX03341.1"/>
    </source>
</evidence>
<organism evidence="1">
    <name type="scientific">gut metagenome</name>
    <dbReference type="NCBI Taxonomy" id="749906"/>
    <lineage>
        <taxon>unclassified sequences</taxon>
        <taxon>metagenomes</taxon>
        <taxon>organismal metagenomes</taxon>
    </lineage>
</organism>
<protein>
    <submittedName>
        <fullName evidence="1">Ribosomal large subunit pseudouridine synthase B</fullName>
    </submittedName>
</protein>
<comment type="caution">
    <text evidence="1">The sequence shown here is derived from an EMBL/GenBank/DDBJ whole genome shotgun (WGS) entry which is preliminary data.</text>
</comment>
<dbReference type="AlphaFoldDB" id="J9CT01"/>
<name>J9CT01_9ZZZZ</name>
<sequence>MVLKTTIKNIYIMKKSSILNFTTKFINSNFRMKVYGVDAEGHRINKLVGVTGLIALIGVELLNKFIERALNAGLDKCVCKLRRGIQVSFYAK</sequence>
<reference evidence="1" key="1">
    <citation type="journal article" date="2012" name="PLoS ONE">
        <title>Gene sets for utilization of primary and secondary nutrition supplies in the distal gut of endangered iberian lynx.</title>
        <authorList>
            <person name="Alcaide M."/>
            <person name="Messina E."/>
            <person name="Richter M."/>
            <person name="Bargiela R."/>
            <person name="Peplies J."/>
            <person name="Huws S.A."/>
            <person name="Newbold C.J."/>
            <person name="Golyshin P.N."/>
            <person name="Simon M.A."/>
            <person name="Lopez G."/>
            <person name="Yakimov M.M."/>
            <person name="Ferrer M."/>
        </authorList>
    </citation>
    <scope>NUCLEOTIDE SEQUENCE</scope>
</reference>
<dbReference type="EMBL" id="AMCI01002207">
    <property type="protein sequence ID" value="EJX03341.1"/>
    <property type="molecule type" value="Genomic_DNA"/>
</dbReference>
<accession>J9CT01</accession>